<accession>A0AAV3PKB0</accession>
<gene>
    <name evidence="3" type="ORF">LIER_10722</name>
</gene>
<reference evidence="3 4" key="1">
    <citation type="submission" date="2024-01" db="EMBL/GenBank/DDBJ databases">
        <title>The complete chloroplast genome sequence of Lithospermum erythrorhizon: insights into the phylogenetic relationship among Boraginaceae species and the maternal lineages of purple gromwells.</title>
        <authorList>
            <person name="Okada T."/>
            <person name="Watanabe K."/>
        </authorList>
    </citation>
    <scope>NUCLEOTIDE SEQUENCE [LARGE SCALE GENOMIC DNA]</scope>
</reference>
<keyword evidence="4" id="KW-1185">Reference proteome</keyword>
<protein>
    <recommendedName>
        <fullName evidence="2">C2 domain-containing protein</fullName>
    </recommendedName>
</protein>
<dbReference type="InterPro" id="IPR035892">
    <property type="entry name" value="C2_domain_sf"/>
</dbReference>
<evidence type="ECO:0000313" key="4">
    <source>
        <dbReference type="Proteomes" id="UP001454036"/>
    </source>
</evidence>
<name>A0AAV3PKB0_LITER</name>
<comment type="caution">
    <text evidence="3">The sequence shown here is derived from an EMBL/GenBank/DDBJ whole genome shotgun (WGS) entry which is preliminary data.</text>
</comment>
<dbReference type="SMART" id="SM00239">
    <property type="entry name" value="C2"/>
    <property type="match status" value="1"/>
</dbReference>
<dbReference type="CDD" id="cd04051">
    <property type="entry name" value="C2_SRC2_like"/>
    <property type="match status" value="1"/>
</dbReference>
<proteinExistence type="predicted"/>
<dbReference type="PANTHER" id="PTHR32246">
    <property type="entry name" value="INGRESSION PROTEIN FIC1"/>
    <property type="match status" value="1"/>
</dbReference>
<organism evidence="3 4">
    <name type="scientific">Lithospermum erythrorhizon</name>
    <name type="common">Purple gromwell</name>
    <name type="synonym">Lithospermum officinale var. erythrorhizon</name>
    <dbReference type="NCBI Taxonomy" id="34254"/>
    <lineage>
        <taxon>Eukaryota</taxon>
        <taxon>Viridiplantae</taxon>
        <taxon>Streptophyta</taxon>
        <taxon>Embryophyta</taxon>
        <taxon>Tracheophyta</taxon>
        <taxon>Spermatophyta</taxon>
        <taxon>Magnoliopsida</taxon>
        <taxon>eudicotyledons</taxon>
        <taxon>Gunneridae</taxon>
        <taxon>Pentapetalae</taxon>
        <taxon>asterids</taxon>
        <taxon>lamiids</taxon>
        <taxon>Boraginales</taxon>
        <taxon>Boraginaceae</taxon>
        <taxon>Boraginoideae</taxon>
        <taxon>Lithospermeae</taxon>
        <taxon>Lithospermum</taxon>
    </lineage>
</organism>
<evidence type="ECO:0000313" key="3">
    <source>
        <dbReference type="EMBL" id="GAA0152179.1"/>
    </source>
</evidence>
<feature type="region of interest" description="Disordered" evidence="1">
    <location>
        <begin position="171"/>
        <end position="221"/>
    </location>
</feature>
<dbReference type="InterPro" id="IPR044750">
    <property type="entry name" value="C2_SRC2/BAP"/>
</dbReference>
<dbReference type="GO" id="GO:0006952">
    <property type="term" value="P:defense response"/>
    <property type="evidence" value="ECO:0007669"/>
    <property type="project" value="InterPro"/>
</dbReference>
<dbReference type="InterPro" id="IPR000008">
    <property type="entry name" value="C2_dom"/>
</dbReference>
<sequence length="396" mass="43132">MGHAPFQLLELTVISAQDLAPVSKKLRTYAMTWIHTERKLRTRIDQHGQINPTWNDKFVFRVDDDFLNSETSAVMLEIYALGWLKDIHVGSVRVLINNLIPAAVRAKETSTRRFVALQIRRRSGRPQGIVNVCVSLLDNTMRSMPLYTDLSASAVGFQELMDVQMYKQNANRRGSEKKLGGPKEENEVEKIQLRHTNSDRTELATKEKVNQGTPSTRQAAGSDAGLIVTSGSIVNGSMHNGSSVNGSLVNGSEIGASDIGPSSSVVAAAVARGLILTPIGVARNPGSSILGDWETEESDVEGLRSKIDRWRTELPSSSASKNNNDSIINYMKSKKNTSMNKKRHVGGGNNRPFSCFGKAFGCEFSIVCGRDSINGKSRLCDSELAGSSALTPITPP</sequence>
<feature type="compositionally biased region" description="Polar residues" evidence="1">
    <location>
        <begin position="210"/>
        <end position="219"/>
    </location>
</feature>
<evidence type="ECO:0000256" key="1">
    <source>
        <dbReference type="SAM" id="MobiDB-lite"/>
    </source>
</evidence>
<feature type="domain" description="C2" evidence="2">
    <location>
        <begin position="1"/>
        <end position="109"/>
    </location>
</feature>
<feature type="compositionally biased region" description="Basic and acidic residues" evidence="1">
    <location>
        <begin position="173"/>
        <end position="209"/>
    </location>
</feature>
<evidence type="ECO:0000259" key="2">
    <source>
        <dbReference type="PROSITE" id="PS50004"/>
    </source>
</evidence>
<dbReference type="PANTHER" id="PTHR32246:SF103">
    <property type="entry name" value="CALCIUM-DEPENDENT LIPID-BINDING (CALB DOMAIN) FAMILY PROTEIN"/>
    <property type="match status" value="1"/>
</dbReference>
<dbReference type="SUPFAM" id="SSF49562">
    <property type="entry name" value="C2 domain (Calcium/lipid-binding domain, CaLB)"/>
    <property type="match status" value="1"/>
</dbReference>
<dbReference type="Proteomes" id="UP001454036">
    <property type="component" value="Unassembled WGS sequence"/>
</dbReference>
<dbReference type="AlphaFoldDB" id="A0AAV3PKB0"/>
<dbReference type="PROSITE" id="PS50004">
    <property type="entry name" value="C2"/>
    <property type="match status" value="1"/>
</dbReference>
<dbReference type="Pfam" id="PF00168">
    <property type="entry name" value="C2"/>
    <property type="match status" value="1"/>
</dbReference>
<dbReference type="EMBL" id="BAABME010001930">
    <property type="protein sequence ID" value="GAA0152179.1"/>
    <property type="molecule type" value="Genomic_DNA"/>
</dbReference>
<dbReference type="Gene3D" id="2.60.40.150">
    <property type="entry name" value="C2 domain"/>
    <property type="match status" value="1"/>
</dbReference>